<proteinExistence type="predicted"/>
<keyword evidence="2" id="KW-1185">Reference proteome</keyword>
<evidence type="ECO:0000313" key="2">
    <source>
        <dbReference type="Proteomes" id="UP000219439"/>
    </source>
</evidence>
<protein>
    <submittedName>
        <fullName evidence="1">Uncharacterized protein</fullName>
    </submittedName>
</protein>
<sequence>MGNENRAFIQAKPRLDFSRQGFVQAVKLVSVLFSDLDDLGAGDFQTKAFQTHIVTLFGSE</sequence>
<dbReference type="Proteomes" id="UP000219439">
    <property type="component" value="Unassembled WGS sequence"/>
</dbReference>
<accession>A0A285N9P7</accession>
<dbReference type="EMBL" id="OBEL01000001">
    <property type="protein sequence ID" value="SNZ06159.1"/>
    <property type="molecule type" value="Genomic_DNA"/>
</dbReference>
<reference evidence="1 2" key="1">
    <citation type="submission" date="2017-09" db="EMBL/GenBank/DDBJ databases">
        <authorList>
            <person name="Ehlers B."/>
            <person name="Leendertz F.H."/>
        </authorList>
    </citation>
    <scope>NUCLEOTIDE SEQUENCE [LARGE SCALE GENOMIC DNA]</scope>
    <source>
        <strain evidence="1 2">DSM 18289</strain>
    </source>
</reference>
<dbReference type="AlphaFoldDB" id="A0A285N9P7"/>
<name>A0A285N9P7_9HYPH</name>
<gene>
    <name evidence="1" type="ORF">SAMN06265368_0325</name>
</gene>
<organism evidence="1 2">
    <name type="scientific">Cohaesibacter gelatinilyticus</name>
    <dbReference type="NCBI Taxonomy" id="372072"/>
    <lineage>
        <taxon>Bacteria</taxon>
        <taxon>Pseudomonadati</taxon>
        <taxon>Pseudomonadota</taxon>
        <taxon>Alphaproteobacteria</taxon>
        <taxon>Hyphomicrobiales</taxon>
        <taxon>Cohaesibacteraceae</taxon>
    </lineage>
</organism>
<evidence type="ECO:0000313" key="1">
    <source>
        <dbReference type="EMBL" id="SNZ06159.1"/>
    </source>
</evidence>